<dbReference type="EMBL" id="JAKKUT010000002">
    <property type="protein sequence ID" value="MDG2991013.1"/>
    <property type="molecule type" value="Genomic_DNA"/>
</dbReference>
<proteinExistence type="inferred from homology"/>
<accession>A0ABT6EZL0</accession>
<dbReference type="NCBIfam" id="TIGR01981">
    <property type="entry name" value="sufD"/>
    <property type="match status" value="1"/>
</dbReference>
<dbReference type="RefSeq" id="WP_277866896.1">
    <property type="nucleotide sequence ID" value="NZ_JAKKUT010000002.1"/>
</dbReference>
<reference evidence="4" key="2">
    <citation type="submission" date="2022-01" db="EMBL/GenBank/DDBJ databases">
        <authorList>
            <person name="Zivanovic Y."/>
            <person name="Moreira D."/>
            <person name="Lopez-Garcia P."/>
        </authorList>
    </citation>
    <scope>NUCLEOTIDE SEQUENCE</scope>
    <source>
        <strain evidence="4">G9</strain>
    </source>
</reference>
<sequence>MSVVANSDRAETRAIAGVTQLADLLALPAPLDDEKIGGDGVVYLEGLRDRALDFLHEQSLPTTKDEDWRFTDLSPLVSRKFDPLETEPDGATLESAHCFLGDRTLDDAYTLIFVDGHFASHLSHVPPTATVTLTNLRGQVDQVRPYLGQLPDGDEVFTALNTARFQDAAILQVLGNQAISRPIHIVHLFTPGPAKVIQPRLLVLGAANSTVTLVEEYLSQGRDEHFINGVTEIYLGTNAHINHVRMQNLGDRSVIVGKTVISQARDSHYQGNSISVGGLVGRHNWHVFCQGEQTDTQLHGLVVATGEQLADTHSGIYFSAPHGRSQQVHKCIVGDRARAVFNGKIDVPKAAQLTDAAQMSRTLLLSPKARVDTKPQLEIVADNVKCAHGATVSQLNPEDIFYLQSRGLDPQQAQDLLVKAFAIEQLDKIPMPNLRLRLEQLILDKIHFP</sequence>
<evidence type="ECO:0000313" key="5">
    <source>
        <dbReference type="Proteomes" id="UP001154265"/>
    </source>
</evidence>
<gene>
    <name evidence="4" type="primary">sufD</name>
    <name evidence="4" type="ORF">L3556_08755</name>
</gene>
<dbReference type="InterPro" id="IPR011542">
    <property type="entry name" value="SUF_FeS_clus_asmbl_SufD"/>
</dbReference>
<organism evidence="4 5">
    <name type="scientific">Candidatus Synechococcus calcipolaris G9</name>
    <dbReference type="NCBI Taxonomy" id="1497997"/>
    <lineage>
        <taxon>Bacteria</taxon>
        <taxon>Bacillati</taxon>
        <taxon>Cyanobacteriota</taxon>
        <taxon>Cyanophyceae</taxon>
        <taxon>Synechococcales</taxon>
        <taxon>Synechococcaceae</taxon>
        <taxon>Synechococcus</taxon>
    </lineage>
</organism>
<dbReference type="InterPro" id="IPR037284">
    <property type="entry name" value="SUF_FeS_clus_asmbl_SufBD_sf"/>
</dbReference>
<feature type="domain" description="SUF system FeS cluster assembly SufBD core" evidence="2">
    <location>
        <begin position="194"/>
        <end position="421"/>
    </location>
</feature>
<dbReference type="Pfam" id="PF01458">
    <property type="entry name" value="SUFBD_core"/>
    <property type="match status" value="1"/>
</dbReference>
<evidence type="ECO:0000259" key="2">
    <source>
        <dbReference type="Pfam" id="PF01458"/>
    </source>
</evidence>
<evidence type="ECO:0000313" key="4">
    <source>
        <dbReference type="EMBL" id="MDG2991013.1"/>
    </source>
</evidence>
<protein>
    <submittedName>
        <fullName evidence="4">Fe-S cluster assembly protein SufD</fullName>
    </submittedName>
</protein>
<evidence type="ECO:0000256" key="1">
    <source>
        <dbReference type="ARBA" id="ARBA00043967"/>
    </source>
</evidence>
<name>A0ABT6EZL0_9SYNE</name>
<reference evidence="4" key="1">
    <citation type="journal article" date="2022" name="Genome Biol. Evol.">
        <title>A New Gene Family Diagnostic for Intracellular Biomineralization of Amorphous Ca Carbonates by Cyanobacteria.</title>
        <authorList>
            <person name="Benzerara K."/>
            <person name="Duprat E."/>
            <person name="Bitard-Feildel T."/>
            <person name="Caumes G."/>
            <person name="Cassier-Chauvat C."/>
            <person name="Chauvat F."/>
            <person name="Dezi M."/>
            <person name="Diop S.I."/>
            <person name="Gaschignard G."/>
            <person name="Gorgen S."/>
            <person name="Gugger M."/>
            <person name="Lopez-Garcia P."/>
            <person name="Millet M."/>
            <person name="Skouri-Panet F."/>
            <person name="Moreira D."/>
            <person name="Callebaut I."/>
        </authorList>
    </citation>
    <scope>NUCLEOTIDE SEQUENCE</scope>
    <source>
        <strain evidence="4">G9</strain>
    </source>
</reference>
<comment type="similarity">
    <text evidence="1">Belongs to the iron-sulfur cluster assembly SufBD family.</text>
</comment>
<dbReference type="Proteomes" id="UP001154265">
    <property type="component" value="Unassembled WGS sequence"/>
</dbReference>
<keyword evidence="5" id="KW-1185">Reference proteome</keyword>
<feature type="domain" description="SUF system FeS cluster assembly SufBD N-terminal" evidence="3">
    <location>
        <begin position="43"/>
        <end position="185"/>
    </location>
</feature>
<dbReference type="InterPro" id="IPR000825">
    <property type="entry name" value="SUF_FeS_clus_asmbl_SufBD_core"/>
</dbReference>
<dbReference type="PANTHER" id="PTHR43575:SF1">
    <property type="entry name" value="PROTEIN ABCI7, CHLOROPLASTIC"/>
    <property type="match status" value="1"/>
</dbReference>
<dbReference type="InterPro" id="IPR055346">
    <property type="entry name" value="Fe-S_cluster_assembly_SufBD"/>
</dbReference>
<dbReference type="Pfam" id="PF19295">
    <property type="entry name" value="SufBD_N"/>
    <property type="match status" value="1"/>
</dbReference>
<comment type="caution">
    <text evidence="4">The sequence shown here is derived from an EMBL/GenBank/DDBJ whole genome shotgun (WGS) entry which is preliminary data.</text>
</comment>
<dbReference type="InterPro" id="IPR045595">
    <property type="entry name" value="SufBD_N"/>
</dbReference>
<evidence type="ECO:0000259" key="3">
    <source>
        <dbReference type="Pfam" id="PF19295"/>
    </source>
</evidence>
<dbReference type="SUPFAM" id="SSF101960">
    <property type="entry name" value="Stabilizer of iron transporter SufD"/>
    <property type="match status" value="1"/>
</dbReference>
<dbReference type="PANTHER" id="PTHR43575">
    <property type="entry name" value="PROTEIN ABCI7, CHLOROPLASTIC"/>
    <property type="match status" value="1"/>
</dbReference>